<dbReference type="Gramene" id="TVU24390">
    <property type="protein sequence ID" value="TVU24390"/>
    <property type="gene ID" value="EJB05_26824"/>
</dbReference>
<dbReference type="EMBL" id="RWGY01000013">
    <property type="protein sequence ID" value="TVU24390.1"/>
    <property type="molecule type" value="Genomic_DNA"/>
</dbReference>
<dbReference type="PANTHER" id="PTHR33110">
    <property type="entry name" value="F-BOX/KELCH-REPEAT PROTEIN-RELATED"/>
    <property type="match status" value="1"/>
</dbReference>
<dbReference type="InterPro" id="IPR001810">
    <property type="entry name" value="F-box_dom"/>
</dbReference>
<name>A0A5J9UMI8_9POAL</name>
<dbReference type="Proteomes" id="UP000324897">
    <property type="component" value="Chromosome 2"/>
</dbReference>
<evidence type="ECO:0000313" key="3">
    <source>
        <dbReference type="EMBL" id="TVU24390.1"/>
    </source>
</evidence>
<dbReference type="InterPro" id="IPR036047">
    <property type="entry name" value="F-box-like_dom_sf"/>
</dbReference>
<evidence type="ECO:0000313" key="4">
    <source>
        <dbReference type="Proteomes" id="UP000324897"/>
    </source>
</evidence>
<dbReference type="AlphaFoldDB" id="A0A5J9UMI8"/>
<dbReference type="InterPro" id="IPR005174">
    <property type="entry name" value="KIB1-4_b-propeller"/>
</dbReference>
<gene>
    <name evidence="3" type="ORF">EJB05_26824</name>
</gene>
<evidence type="ECO:0000259" key="1">
    <source>
        <dbReference type="Pfam" id="PF00646"/>
    </source>
</evidence>
<dbReference type="Pfam" id="PF00646">
    <property type="entry name" value="F-box"/>
    <property type="match status" value="1"/>
</dbReference>
<feature type="domain" description="KIB1-4 beta-propeller" evidence="2">
    <location>
        <begin position="60"/>
        <end position="365"/>
    </location>
</feature>
<dbReference type="OrthoDB" id="600964at2759"/>
<feature type="domain" description="F-box" evidence="1">
    <location>
        <begin position="13"/>
        <end position="47"/>
    </location>
</feature>
<organism evidence="3 4">
    <name type="scientific">Eragrostis curvula</name>
    <name type="common">weeping love grass</name>
    <dbReference type="NCBI Taxonomy" id="38414"/>
    <lineage>
        <taxon>Eukaryota</taxon>
        <taxon>Viridiplantae</taxon>
        <taxon>Streptophyta</taxon>
        <taxon>Embryophyta</taxon>
        <taxon>Tracheophyta</taxon>
        <taxon>Spermatophyta</taxon>
        <taxon>Magnoliopsida</taxon>
        <taxon>Liliopsida</taxon>
        <taxon>Poales</taxon>
        <taxon>Poaceae</taxon>
        <taxon>PACMAD clade</taxon>
        <taxon>Chloridoideae</taxon>
        <taxon>Eragrostideae</taxon>
        <taxon>Eragrostidinae</taxon>
        <taxon>Eragrostis</taxon>
    </lineage>
</organism>
<protein>
    <submittedName>
        <fullName evidence="3">Uncharacterized protein</fullName>
    </submittedName>
</protein>
<reference evidence="3 4" key="1">
    <citation type="journal article" date="2019" name="Sci. Rep.">
        <title>A high-quality genome of Eragrostis curvula grass provides insights into Poaceae evolution and supports new strategies to enhance forage quality.</title>
        <authorList>
            <person name="Carballo J."/>
            <person name="Santos B.A.C.M."/>
            <person name="Zappacosta D."/>
            <person name="Garbus I."/>
            <person name="Selva J.P."/>
            <person name="Gallo C.A."/>
            <person name="Diaz A."/>
            <person name="Albertini E."/>
            <person name="Caccamo M."/>
            <person name="Echenique V."/>
        </authorList>
    </citation>
    <scope>NUCLEOTIDE SEQUENCE [LARGE SCALE GENOMIC DNA]</scope>
    <source>
        <strain evidence="4">cv. Victoria</strain>
        <tissue evidence="3">Leaf</tissue>
    </source>
</reference>
<proteinExistence type="predicted"/>
<comment type="caution">
    <text evidence="3">The sequence shown here is derived from an EMBL/GenBank/DDBJ whole genome shotgun (WGS) entry which is preliminary data.</text>
</comment>
<keyword evidence="4" id="KW-1185">Reference proteome</keyword>
<feature type="non-terminal residue" evidence="3">
    <location>
        <position position="1"/>
    </location>
</feature>
<dbReference type="PANTHER" id="PTHR33110:SF111">
    <property type="entry name" value="DUF295 DOMAIN-CONTAINING PROTEIN"/>
    <property type="match status" value="1"/>
</dbReference>
<dbReference type="SUPFAM" id="SSF81383">
    <property type="entry name" value="F-box domain"/>
    <property type="match status" value="1"/>
</dbReference>
<accession>A0A5J9UMI8</accession>
<dbReference type="Gene3D" id="1.20.1280.50">
    <property type="match status" value="1"/>
</dbReference>
<dbReference type="CDD" id="cd09917">
    <property type="entry name" value="F-box_SF"/>
    <property type="match status" value="1"/>
</dbReference>
<sequence length="404" mass="45628">MAPNVPPSSWRPWSDLPLELAYLVLRRLPAHVDRIRFTAVCSHWRAAAGEGPLPPPPPLLALPDGTVYSLPLDEPFRFARSAGYTDACENWLVFSGDGDDKGIVLKDPFSNATLTLPPPSRFRYGPRRVKPKDAKRLSSTNKLKFCSPHLVAAIVKFRGSTRIAVCRPGSYWWSVSMPVDDDTMPLFADIAFHDGKLYALDHNEGFLYSVDFDTDRNTGCPWISRVERVIDSRVRVPSIEGYVYIGRNTVMQTMYLVESRGDLLMVLRGMFGVLKSQVRWGELGVVDVDGRNVFQVFRADLARSRWTRVKTLGDDQVLFLRRRCCRSVRLSPEQMPAGDSIVFIENDDEVRDCYDKESSSSCSVYSMKHGSVSTLLPAVWKRGTRYDLVSGVDDLSRPGYFKFL</sequence>
<evidence type="ECO:0000259" key="2">
    <source>
        <dbReference type="Pfam" id="PF03478"/>
    </source>
</evidence>
<dbReference type="Pfam" id="PF03478">
    <property type="entry name" value="Beta-prop_KIB1-4"/>
    <property type="match status" value="1"/>
</dbReference>